<dbReference type="PANTHER" id="PTHR21027">
    <property type="entry name" value="TRNA-SPLICING ENDONUCLEASE SUBUNIT SEN54"/>
    <property type="match status" value="1"/>
</dbReference>
<dbReference type="OrthoDB" id="408683at2759"/>
<dbReference type="Proteomes" id="UP000310066">
    <property type="component" value="Unassembled WGS sequence"/>
</dbReference>
<dbReference type="AlphaFoldDB" id="A0A4U0UKV1"/>
<dbReference type="GO" id="GO:0000214">
    <property type="term" value="C:tRNA-intron endonuclease complex"/>
    <property type="evidence" value="ECO:0007669"/>
    <property type="project" value="TreeGrafter"/>
</dbReference>
<evidence type="ECO:0000313" key="5">
    <source>
        <dbReference type="Proteomes" id="UP000310066"/>
    </source>
</evidence>
<accession>A0A4U0UKV1</accession>
<evidence type="ECO:0000256" key="2">
    <source>
        <dbReference type="ARBA" id="ARBA00022694"/>
    </source>
</evidence>
<dbReference type="GO" id="GO:0000379">
    <property type="term" value="P:tRNA-type intron splice site recognition and cleavage"/>
    <property type="evidence" value="ECO:0007669"/>
    <property type="project" value="TreeGrafter"/>
</dbReference>
<dbReference type="InterPro" id="IPR024337">
    <property type="entry name" value="tRNA_splic_suSen54"/>
</dbReference>
<dbReference type="InterPro" id="IPR024336">
    <property type="entry name" value="tRNA_splic_suSen54_N"/>
</dbReference>
<gene>
    <name evidence="4" type="ORF">B0A54_13424</name>
</gene>
<organism evidence="4 5">
    <name type="scientific">Friedmanniomyces endolithicus</name>
    <dbReference type="NCBI Taxonomy" id="329885"/>
    <lineage>
        <taxon>Eukaryota</taxon>
        <taxon>Fungi</taxon>
        <taxon>Dikarya</taxon>
        <taxon>Ascomycota</taxon>
        <taxon>Pezizomycotina</taxon>
        <taxon>Dothideomycetes</taxon>
        <taxon>Dothideomycetidae</taxon>
        <taxon>Mycosphaerellales</taxon>
        <taxon>Teratosphaeriaceae</taxon>
        <taxon>Friedmanniomyces</taxon>
    </lineage>
</organism>
<sequence>MADADEDVIPRSGPLPEDVDLSEEIQDFRFLGTATGNDVKIPKRGEKDFEPHETALQSNTLAASRQAMHNALSFQRVHPPKGVALATFHPGSNMAYAINPKGSPLFVRMGRTLSKGEDPIGDDALRGQRMWFLPEEVIYLVERGTIDLRWPVTEDDEDGRGLPMSLQAAYAMFLGEQQGLGGALTFERYSVYSGLKRAGYTVLRAASFEGPGPPATADYYPQLPRRTWQAGLLSLTWLKYIFHSAGKEEYERLDHGLGVAPGLYRSYADIYRRLALIPWYDPTNTRITAASQSPLTDGEIRVTYHVWKPGSSTFKKSDHGPPDFRIAVVDARETTAPSLQQLGNLMTTLPYEPPRAEDQLYQKLKHGYKNVILAIVDQGVVSYLRVSDAAFGRERLYERAGRGFGGKRGGRGGRGRGRGR</sequence>
<dbReference type="STRING" id="329885.A0A4U0UKV1"/>
<evidence type="ECO:0000256" key="1">
    <source>
        <dbReference type="ARBA" id="ARBA00005736"/>
    </source>
</evidence>
<feature type="domain" description="tRNA-splicing endonuclease subunit Sen54 N-terminal" evidence="3">
    <location>
        <begin position="69"/>
        <end position="150"/>
    </location>
</feature>
<evidence type="ECO:0000259" key="3">
    <source>
        <dbReference type="Pfam" id="PF12928"/>
    </source>
</evidence>
<reference evidence="4 5" key="1">
    <citation type="submission" date="2017-03" db="EMBL/GenBank/DDBJ databases">
        <title>Genomes of endolithic fungi from Antarctica.</title>
        <authorList>
            <person name="Coleine C."/>
            <person name="Masonjones S."/>
            <person name="Stajich J.E."/>
        </authorList>
    </citation>
    <scope>NUCLEOTIDE SEQUENCE [LARGE SCALE GENOMIC DNA]</scope>
    <source>
        <strain evidence="4 5">CCFEE 5311</strain>
    </source>
</reference>
<comment type="similarity">
    <text evidence="1">Belongs to the SEN54 family.</text>
</comment>
<proteinExistence type="inferred from homology"/>
<dbReference type="PANTHER" id="PTHR21027:SF1">
    <property type="entry name" value="TRNA-SPLICING ENDONUCLEASE SUBUNIT SEN54"/>
    <property type="match status" value="1"/>
</dbReference>
<dbReference type="Pfam" id="PF12928">
    <property type="entry name" value="tRNA_int_end_N2"/>
    <property type="match status" value="1"/>
</dbReference>
<dbReference type="EMBL" id="NAJP01000070">
    <property type="protein sequence ID" value="TKA35345.1"/>
    <property type="molecule type" value="Genomic_DNA"/>
</dbReference>
<keyword evidence="2" id="KW-0819">tRNA processing</keyword>
<name>A0A4U0UKV1_9PEZI</name>
<protein>
    <recommendedName>
        <fullName evidence="3">tRNA-splicing endonuclease subunit Sen54 N-terminal domain-containing protein</fullName>
    </recommendedName>
</protein>
<comment type="caution">
    <text evidence="4">The sequence shown here is derived from an EMBL/GenBank/DDBJ whole genome shotgun (WGS) entry which is preliminary data.</text>
</comment>
<evidence type="ECO:0000313" key="4">
    <source>
        <dbReference type="EMBL" id="TKA35345.1"/>
    </source>
</evidence>